<keyword evidence="6" id="KW-1185">Reference proteome</keyword>
<dbReference type="Gene3D" id="3.40.1410.10">
    <property type="entry name" value="Chorismate lyase-like"/>
    <property type="match status" value="1"/>
</dbReference>
<dbReference type="Proteomes" id="UP000285456">
    <property type="component" value="Unassembled WGS sequence"/>
</dbReference>
<dbReference type="GO" id="GO:0003700">
    <property type="term" value="F:DNA-binding transcription factor activity"/>
    <property type="evidence" value="ECO:0007669"/>
    <property type="project" value="InterPro"/>
</dbReference>
<dbReference type="SMART" id="SM00866">
    <property type="entry name" value="UTRA"/>
    <property type="match status" value="1"/>
</dbReference>
<keyword evidence="3" id="KW-0804">Transcription</keyword>
<evidence type="ECO:0000313" key="5">
    <source>
        <dbReference type="EMBL" id="RHW30819.1"/>
    </source>
</evidence>
<protein>
    <submittedName>
        <fullName evidence="5">GntR family transcriptional regulator</fullName>
    </submittedName>
</protein>
<dbReference type="SMART" id="SM00345">
    <property type="entry name" value="HTH_GNTR"/>
    <property type="match status" value="1"/>
</dbReference>
<dbReference type="SUPFAM" id="SSF64288">
    <property type="entry name" value="Chorismate lyase-like"/>
    <property type="match status" value="1"/>
</dbReference>
<dbReference type="InterPro" id="IPR036390">
    <property type="entry name" value="WH_DNA-bd_sf"/>
</dbReference>
<keyword evidence="1" id="KW-0805">Transcription regulation</keyword>
<dbReference type="CDD" id="cd07377">
    <property type="entry name" value="WHTH_GntR"/>
    <property type="match status" value="1"/>
</dbReference>
<dbReference type="InterPro" id="IPR011663">
    <property type="entry name" value="UTRA"/>
</dbReference>
<evidence type="ECO:0000256" key="1">
    <source>
        <dbReference type="ARBA" id="ARBA00023015"/>
    </source>
</evidence>
<dbReference type="Pfam" id="PF00392">
    <property type="entry name" value="GntR"/>
    <property type="match status" value="1"/>
</dbReference>
<gene>
    <name evidence="5" type="ORF">D1B32_15460</name>
</gene>
<name>A0A417YDV1_9BACI</name>
<reference evidence="5 6" key="1">
    <citation type="journal article" date="2007" name="Int. J. Syst. Evol. Microbiol.">
        <title>Oceanobacillus profundus sp. nov., isolated from a deep-sea sediment core.</title>
        <authorList>
            <person name="Kim Y.G."/>
            <person name="Choi D.H."/>
            <person name="Hyun S."/>
            <person name="Cho B.C."/>
        </authorList>
    </citation>
    <scope>NUCLEOTIDE SEQUENCE [LARGE SCALE GENOMIC DNA]</scope>
    <source>
        <strain evidence="5 6">DSM 18246</strain>
    </source>
</reference>
<dbReference type="GO" id="GO:0003677">
    <property type="term" value="F:DNA binding"/>
    <property type="evidence" value="ECO:0007669"/>
    <property type="project" value="UniProtKB-KW"/>
</dbReference>
<dbReference type="Gene3D" id="1.10.10.10">
    <property type="entry name" value="Winged helix-like DNA-binding domain superfamily/Winged helix DNA-binding domain"/>
    <property type="match status" value="1"/>
</dbReference>
<dbReference type="InterPro" id="IPR050679">
    <property type="entry name" value="Bact_HTH_transcr_reg"/>
</dbReference>
<evidence type="ECO:0000256" key="2">
    <source>
        <dbReference type="ARBA" id="ARBA00023125"/>
    </source>
</evidence>
<keyword evidence="2" id="KW-0238">DNA-binding</keyword>
<dbReference type="SUPFAM" id="SSF46785">
    <property type="entry name" value="Winged helix' DNA-binding domain"/>
    <property type="match status" value="1"/>
</dbReference>
<dbReference type="Pfam" id="PF07702">
    <property type="entry name" value="UTRA"/>
    <property type="match status" value="1"/>
</dbReference>
<dbReference type="RefSeq" id="WP_095311033.1">
    <property type="nucleotide sequence ID" value="NZ_JAMAWL010000002.1"/>
</dbReference>
<sequence>MLDYNNSIALHIQLKNIIEKKIEEGIFTGQIPSERQFMEEYHVSRSTVREAINLLVREGVLEKKHGKGTFVSLKPIQDWLGNLSSTTDTIMQMGKKPGAQLVTHYLTETTPYIQEKTGLKDAYFIKRIRFADDMPIGVERHYYPIEIGVKLIKYDLNDATLYDLLENHLGIRLAEAEQTISGGIFLDEDREFMKMPNGTNALIAERIIRDRNREIIEFEKAFYRNDLYTFKINLSRKFG</sequence>
<feature type="domain" description="HTH gntR-type" evidence="4">
    <location>
        <begin position="8"/>
        <end position="74"/>
    </location>
</feature>
<dbReference type="PANTHER" id="PTHR44846:SF1">
    <property type="entry name" value="MANNOSYL-D-GLYCERATE TRANSPORT_METABOLISM SYSTEM REPRESSOR MNGR-RELATED"/>
    <property type="match status" value="1"/>
</dbReference>
<dbReference type="AlphaFoldDB" id="A0A417YDV1"/>
<organism evidence="5 6">
    <name type="scientific">Oceanobacillus profundus</name>
    <dbReference type="NCBI Taxonomy" id="372463"/>
    <lineage>
        <taxon>Bacteria</taxon>
        <taxon>Bacillati</taxon>
        <taxon>Bacillota</taxon>
        <taxon>Bacilli</taxon>
        <taxon>Bacillales</taxon>
        <taxon>Bacillaceae</taxon>
        <taxon>Oceanobacillus</taxon>
    </lineage>
</organism>
<proteinExistence type="predicted"/>
<evidence type="ECO:0000259" key="4">
    <source>
        <dbReference type="PROSITE" id="PS50949"/>
    </source>
</evidence>
<dbReference type="PROSITE" id="PS50949">
    <property type="entry name" value="HTH_GNTR"/>
    <property type="match status" value="1"/>
</dbReference>
<dbReference type="PRINTS" id="PR00035">
    <property type="entry name" value="HTHGNTR"/>
</dbReference>
<accession>A0A417YDV1</accession>
<dbReference type="EMBL" id="QWEH01000011">
    <property type="protein sequence ID" value="RHW30819.1"/>
    <property type="molecule type" value="Genomic_DNA"/>
</dbReference>
<dbReference type="InterPro" id="IPR028978">
    <property type="entry name" value="Chorismate_lyase_/UTRA_dom_sf"/>
</dbReference>
<dbReference type="GO" id="GO:0045892">
    <property type="term" value="P:negative regulation of DNA-templated transcription"/>
    <property type="evidence" value="ECO:0007669"/>
    <property type="project" value="TreeGrafter"/>
</dbReference>
<dbReference type="PANTHER" id="PTHR44846">
    <property type="entry name" value="MANNOSYL-D-GLYCERATE TRANSPORT/METABOLISM SYSTEM REPRESSOR MNGR-RELATED"/>
    <property type="match status" value="1"/>
</dbReference>
<comment type="caution">
    <text evidence="5">The sequence shown here is derived from an EMBL/GenBank/DDBJ whole genome shotgun (WGS) entry which is preliminary data.</text>
</comment>
<evidence type="ECO:0000313" key="6">
    <source>
        <dbReference type="Proteomes" id="UP000285456"/>
    </source>
</evidence>
<dbReference type="InterPro" id="IPR000524">
    <property type="entry name" value="Tscrpt_reg_HTH_GntR"/>
</dbReference>
<evidence type="ECO:0000256" key="3">
    <source>
        <dbReference type="ARBA" id="ARBA00023163"/>
    </source>
</evidence>
<dbReference type="OrthoDB" id="9815017at2"/>
<dbReference type="InterPro" id="IPR036388">
    <property type="entry name" value="WH-like_DNA-bd_sf"/>
</dbReference>